<sequence>MSGERTSWENSQYLCPMKLPVAFVSLQTVTSRPKIGFGTEHVLTTIHVSANVSSVPLPEASSLAPLDILLLLDASLEMSDNLLSQFSLASTILASRIIQGYDRIGLAYVSGEAAGHFQLLLPLGFRSLDEIRAALNVLPRRAQFSSRKGANVGVAIQEISKVFNSSSRIATCHLFLIASMLPANYSVPWIDHAIGFHTITPQSSSPLVHMNNYPGWHIYYDLGAQGTIIGGRHLSRRVAGVLRHIRAGLRPGCLDQVKIVLTPGPGCQIEPATKVYQIASLRPGEIWNLPVSVIVPVAFETTDKGDLQELPRAAMETIIGINKFLMGWVSDLPEHILTVQVEYHHSLLPTNCTVNLQSHVTSIRSRRTDEEYLRPSIMSVQPGESFIFTRA</sequence>
<protein>
    <recommendedName>
        <fullName evidence="3">VWFA domain-containing protein</fullName>
    </recommendedName>
</protein>
<evidence type="ECO:0000313" key="2">
    <source>
        <dbReference type="Proteomes" id="UP001216150"/>
    </source>
</evidence>
<dbReference type="Gene3D" id="3.40.50.410">
    <property type="entry name" value="von Willebrand factor, type A domain"/>
    <property type="match status" value="1"/>
</dbReference>
<accession>A0AAD6GZI6</accession>
<dbReference type="Proteomes" id="UP001216150">
    <property type="component" value="Unassembled WGS sequence"/>
</dbReference>
<organism evidence="1 2">
    <name type="scientific">Penicillium hetheringtonii</name>
    <dbReference type="NCBI Taxonomy" id="911720"/>
    <lineage>
        <taxon>Eukaryota</taxon>
        <taxon>Fungi</taxon>
        <taxon>Dikarya</taxon>
        <taxon>Ascomycota</taxon>
        <taxon>Pezizomycotina</taxon>
        <taxon>Eurotiomycetes</taxon>
        <taxon>Eurotiomycetidae</taxon>
        <taxon>Eurotiales</taxon>
        <taxon>Aspergillaceae</taxon>
        <taxon>Penicillium</taxon>
    </lineage>
</organism>
<reference evidence="1 2" key="1">
    <citation type="journal article" date="2023" name="IMA Fungus">
        <title>Comparative genomic study of the Penicillium genus elucidates a diverse pangenome and 15 lateral gene transfer events.</title>
        <authorList>
            <person name="Petersen C."/>
            <person name="Sorensen T."/>
            <person name="Nielsen M.R."/>
            <person name="Sondergaard T.E."/>
            <person name="Sorensen J.L."/>
            <person name="Fitzpatrick D.A."/>
            <person name="Frisvad J.C."/>
            <person name="Nielsen K.L."/>
        </authorList>
    </citation>
    <scope>NUCLEOTIDE SEQUENCE [LARGE SCALE GENOMIC DNA]</scope>
    <source>
        <strain evidence="1 2">IBT 29057</strain>
    </source>
</reference>
<name>A0AAD6GZI6_9EURO</name>
<gene>
    <name evidence="1" type="ORF">N7450_003363</name>
</gene>
<comment type="caution">
    <text evidence="1">The sequence shown here is derived from an EMBL/GenBank/DDBJ whole genome shotgun (WGS) entry which is preliminary data.</text>
</comment>
<proteinExistence type="predicted"/>
<dbReference type="SUPFAM" id="SSF53300">
    <property type="entry name" value="vWA-like"/>
    <property type="match status" value="1"/>
</dbReference>
<dbReference type="InterPro" id="IPR036465">
    <property type="entry name" value="vWFA_dom_sf"/>
</dbReference>
<keyword evidence="2" id="KW-1185">Reference proteome</keyword>
<evidence type="ECO:0008006" key="3">
    <source>
        <dbReference type="Google" id="ProtNLM"/>
    </source>
</evidence>
<evidence type="ECO:0000313" key="1">
    <source>
        <dbReference type="EMBL" id="KAJ5596905.1"/>
    </source>
</evidence>
<dbReference type="AlphaFoldDB" id="A0AAD6GZI6"/>
<dbReference type="EMBL" id="JAQJAC010000002">
    <property type="protein sequence ID" value="KAJ5596905.1"/>
    <property type="molecule type" value="Genomic_DNA"/>
</dbReference>